<dbReference type="InterPro" id="IPR012340">
    <property type="entry name" value="NA-bd_OB-fold"/>
</dbReference>
<dbReference type="EMBL" id="JACRTL010000007">
    <property type="protein sequence ID" value="MBC8611680.1"/>
    <property type="molecule type" value="Genomic_DNA"/>
</dbReference>
<organism evidence="7 8">
    <name type="scientific">Massiliimalia timonensis</name>
    <dbReference type="NCBI Taxonomy" id="1987501"/>
    <lineage>
        <taxon>Bacteria</taxon>
        <taxon>Bacillati</taxon>
        <taxon>Bacillota</taxon>
        <taxon>Clostridia</taxon>
        <taxon>Eubacteriales</taxon>
        <taxon>Oscillospiraceae</taxon>
        <taxon>Massiliimalia</taxon>
    </lineage>
</organism>
<sequence length="150" mass="16298">MYELIFWGILFIATVVIESMTVQLISIWFSVGSAAAFIAAVFHAPLSVQLILFLVLSVLLLICTRPLVRKISTKPQPTNADALIGKAGIVTETIDNLQNRGRAKIDGLSWNARSTDSSLIEEGAAVKVVRLEGVTAYVERLMEANPPSKS</sequence>
<keyword evidence="8" id="KW-1185">Reference proteome</keyword>
<evidence type="ECO:0000259" key="6">
    <source>
        <dbReference type="Pfam" id="PF01957"/>
    </source>
</evidence>
<dbReference type="InterPro" id="IPR052165">
    <property type="entry name" value="Membrane_assoc_protease"/>
</dbReference>
<evidence type="ECO:0000256" key="3">
    <source>
        <dbReference type="ARBA" id="ARBA00022989"/>
    </source>
</evidence>
<comment type="subcellular location">
    <subcellularLocation>
        <location evidence="1">Membrane</location>
        <topology evidence="1">Multi-pass membrane protein</topology>
    </subcellularLocation>
</comment>
<evidence type="ECO:0000256" key="1">
    <source>
        <dbReference type="ARBA" id="ARBA00004141"/>
    </source>
</evidence>
<dbReference type="PANTHER" id="PTHR33507">
    <property type="entry name" value="INNER MEMBRANE PROTEIN YBBJ"/>
    <property type="match status" value="1"/>
</dbReference>
<feature type="domain" description="NfeD-like C-terminal" evidence="6">
    <location>
        <begin position="80"/>
        <end position="140"/>
    </location>
</feature>
<dbReference type="Gene3D" id="2.40.50.140">
    <property type="entry name" value="Nucleic acid-binding proteins"/>
    <property type="match status" value="1"/>
</dbReference>
<keyword evidence="3 5" id="KW-1133">Transmembrane helix</keyword>
<gene>
    <name evidence="7" type="ORF">H8702_11325</name>
</gene>
<protein>
    <submittedName>
        <fullName evidence="7">NfeD family protein</fullName>
    </submittedName>
</protein>
<evidence type="ECO:0000256" key="2">
    <source>
        <dbReference type="ARBA" id="ARBA00022692"/>
    </source>
</evidence>
<accession>A0A8J6TXT1</accession>
<proteinExistence type="predicted"/>
<evidence type="ECO:0000313" key="7">
    <source>
        <dbReference type="EMBL" id="MBC8611680.1"/>
    </source>
</evidence>
<dbReference type="Pfam" id="PF01957">
    <property type="entry name" value="NfeD"/>
    <property type="match status" value="1"/>
</dbReference>
<evidence type="ECO:0000256" key="5">
    <source>
        <dbReference type="SAM" id="Phobius"/>
    </source>
</evidence>
<dbReference type="Proteomes" id="UP000632659">
    <property type="component" value="Unassembled WGS sequence"/>
</dbReference>
<dbReference type="SUPFAM" id="SSF141322">
    <property type="entry name" value="NfeD domain-like"/>
    <property type="match status" value="1"/>
</dbReference>
<dbReference type="InterPro" id="IPR002810">
    <property type="entry name" value="NfeD-like_C"/>
</dbReference>
<evidence type="ECO:0000313" key="8">
    <source>
        <dbReference type="Proteomes" id="UP000632659"/>
    </source>
</evidence>
<keyword evidence="2 5" id="KW-0812">Transmembrane</keyword>
<comment type="caution">
    <text evidence="7">The sequence shown here is derived from an EMBL/GenBank/DDBJ whole genome shotgun (WGS) entry which is preliminary data.</text>
</comment>
<dbReference type="RefSeq" id="WP_154825032.1">
    <property type="nucleotide sequence ID" value="NZ_JACRTL010000007.1"/>
</dbReference>
<dbReference type="AlphaFoldDB" id="A0A8J6TXT1"/>
<dbReference type="GO" id="GO:0005886">
    <property type="term" value="C:plasma membrane"/>
    <property type="evidence" value="ECO:0007669"/>
    <property type="project" value="TreeGrafter"/>
</dbReference>
<name>A0A8J6TXT1_9FIRM</name>
<feature type="transmembrane region" description="Helical" evidence="5">
    <location>
        <begin position="35"/>
        <end position="62"/>
    </location>
</feature>
<dbReference type="PANTHER" id="PTHR33507:SF3">
    <property type="entry name" value="INNER MEMBRANE PROTEIN YBBJ"/>
    <property type="match status" value="1"/>
</dbReference>
<reference evidence="7" key="1">
    <citation type="submission" date="2020-08" db="EMBL/GenBank/DDBJ databases">
        <title>Genome public.</title>
        <authorList>
            <person name="Liu C."/>
            <person name="Sun Q."/>
        </authorList>
    </citation>
    <scope>NUCLEOTIDE SEQUENCE</scope>
    <source>
        <strain evidence="7">NSJ-15</strain>
    </source>
</reference>
<keyword evidence="4 5" id="KW-0472">Membrane</keyword>
<evidence type="ECO:0000256" key="4">
    <source>
        <dbReference type="ARBA" id="ARBA00023136"/>
    </source>
</evidence>
<feature type="transmembrane region" description="Helical" evidence="5">
    <location>
        <begin position="7"/>
        <end position="29"/>
    </location>
</feature>